<dbReference type="InterPro" id="IPR010512">
    <property type="entry name" value="DUF1091"/>
</dbReference>
<dbReference type="SMART" id="SM00697">
    <property type="entry name" value="DM8"/>
    <property type="match status" value="1"/>
</dbReference>
<dbReference type="AlphaFoldDB" id="A0AAU9G7S7"/>
<reference evidence="2 3" key="1">
    <citation type="submission" date="2024-02" db="EMBL/GenBank/DDBJ databases">
        <title>A chromosome-level genome assembly of Drosophila madeirensis, a fruit fly species endemic to Madeira island.</title>
        <authorList>
            <person name="Tomihara K."/>
            <person name="Llopart A."/>
            <person name="Yamamoto D."/>
        </authorList>
    </citation>
    <scope>NUCLEOTIDE SEQUENCE [LARGE SCALE GENOMIC DNA]</scope>
    <source>
        <strain evidence="2 3">RF1</strain>
    </source>
</reference>
<dbReference type="PANTHER" id="PTHR20898:SF0">
    <property type="entry name" value="DAEDALUS ON 3-RELATED"/>
    <property type="match status" value="1"/>
</dbReference>
<accession>A0AAU9G7S7</accession>
<evidence type="ECO:0000256" key="1">
    <source>
        <dbReference type="SAM" id="SignalP"/>
    </source>
</evidence>
<feature type="signal peptide" evidence="1">
    <location>
        <begin position="1"/>
        <end position="29"/>
    </location>
</feature>
<keyword evidence="1" id="KW-0732">Signal</keyword>
<name>A0AAU9G7S7_DROMD</name>
<evidence type="ECO:0000313" key="2">
    <source>
        <dbReference type="EMBL" id="BFG04184.1"/>
    </source>
</evidence>
<dbReference type="PANTHER" id="PTHR20898">
    <property type="entry name" value="DAEDALUS ON 3-RELATED-RELATED"/>
    <property type="match status" value="1"/>
</dbReference>
<dbReference type="Proteomes" id="UP001500889">
    <property type="component" value="Chromosome E"/>
</dbReference>
<feature type="chain" id="PRO_5043739856" evidence="1">
    <location>
        <begin position="30"/>
        <end position="187"/>
    </location>
</feature>
<sequence length="187" mass="22024">MVAVFVSLRWLLVAASVLLLGSNLREGEGRRSNSRFTNLMCETYNESYARFSRCKLKLLARGRAGVNIHLQLFQVPIDNVWINWSMYRRYNGYRPFMYNISSNFCKLMENVNQMSFEGLVIRAIMTRSNLNHTCPYDHDIILDNLEFTDDLLKNLPLPQADYKLQLRFATYKTWRIQVSAFFVRDEV</sequence>
<evidence type="ECO:0000313" key="3">
    <source>
        <dbReference type="Proteomes" id="UP001500889"/>
    </source>
</evidence>
<dbReference type="Pfam" id="PF06477">
    <property type="entry name" value="DUF1091"/>
    <property type="match status" value="1"/>
</dbReference>
<organism evidence="2 3">
    <name type="scientific">Drosophila madeirensis</name>
    <name type="common">Fruit fly</name>
    <dbReference type="NCBI Taxonomy" id="30013"/>
    <lineage>
        <taxon>Eukaryota</taxon>
        <taxon>Metazoa</taxon>
        <taxon>Ecdysozoa</taxon>
        <taxon>Arthropoda</taxon>
        <taxon>Hexapoda</taxon>
        <taxon>Insecta</taxon>
        <taxon>Pterygota</taxon>
        <taxon>Neoptera</taxon>
        <taxon>Endopterygota</taxon>
        <taxon>Diptera</taxon>
        <taxon>Brachycera</taxon>
        <taxon>Muscomorpha</taxon>
        <taxon>Ephydroidea</taxon>
        <taxon>Drosophilidae</taxon>
        <taxon>Drosophila</taxon>
        <taxon>Sophophora</taxon>
    </lineage>
</organism>
<protein>
    <submittedName>
        <fullName evidence="2">Uncharacterized protein</fullName>
    </submittedName>
</protein>
<keyword evidence="3" id="KW-1185">Reference proteome</keyword>
<proteinExistence type="predicted"/>
<gene>
    <name evidence="2" type="ORF">DMAD_03209</name>
</gene>
<dbReference type="EMBL" id="AP029267">
    <property type="protein sequence ID" value="BFG04184.1"/>
    <property type="molecule type" value="Genomic_DNA"/>
</dbReference>